<reference evidence="1" key="1">
    <citation type="submission" date="2021-01" db="EMBL/GenBank/DDBJ databases">
        <authorList>
            <person name="Corre E."/>
            <person name="Pelletier E."/>
            <person name="Niang G."/>
            <person name="Scheremetjew M."/>
            <person name="Finn R."/>
            <person name="Kale V."/>
            <person name="Holt S."/>
            <person name="Cochrane G."/>
            <person name="Meng A."/>
            <person name="Brown T."/>
            <person name="Cohen L."/>
        </authorList>
    </citation>
    <scope>NUCLEOTIDE SEQUENCE</scope>
    <source>
        <strain evidence="1">PLY182g</strain>
    </source>
</reference>
<sequence>MLVRAGLGMLAFSSPMTRRQPRLISDAVEGPRPSLCVLDLDMCMWRPEMYELWEMPSKPVTGNLHGRGDGVVGVMSGFETIQLFPGALAALQEVYDGMHGNMRLAVASSADTPRAVEIGKAAMKILEVVPGATFYDVLMRGWQDECHLQIGRSPPLSSDKSQTHFPILREKTGIPYEEMLFFDDSAWSDHCRIVEMNCKGVVTQRTPRGMQLSEWRAGLTRYAKVTTARGM</sequence>
<dbReference type="InterPro" id="IPR036412">
    <property type="entry name" value="HAD-like_sf"/>
</dbReference>
<dbReference type="EMBL" id="HBEY01026336">
    <property type="protein sequence ID" value="CAD8609067.1"/>
    <property type="molecule type" value="Transcribed_RNA"/>
</dbReference>
<dbReference type="InterPro" id="IPR010036">
    <property type="entry name" value="MDP_1_eu_arc"/>
</dbReference>
<proteinExistence type="predicted"/>
<accession>A0A7S0Q3I5</accession>
<organism evidence="1">
    <name type="scientific">Coccolithus braarudii</name>
    <dbReference type="NCBI Taxonomy" id="221442"/>
    <lineage>
        <taxon>Eukaryota</taxon>
        <taxon>Haptista</taxon>
        <taxon>Haptophyta</taxon>
        <taxon>Prymnesiophyceae</taxon>
        <taxon>Coccolithales</taxon>
        <taxon>Coccolithaceae</taxon>
        <taxon>Coccolithus</taxon>
    </lineage>
</organism>
<evidence type="ECO:0008006" key="2">
    <source>
        <dbReference type="Google" id="ProtNLM"/>
    </source>
</evidence>
<dbReference type="Pfam" id="PF12689">
    <property type="entry name" value="Acid_PPase"/>
    <property type="match status" value="1"/>
</dbReference>
<dbReference type="PANTHER" id="PTHR17901:SF14">
    <property type="entry name" value="MAGNESIUM-DEPENDENT PHOSPHATASE 1"/>
    <property type="match status" value="1"/>
</dbReference>
<dbReference type="SUPFAM" id="SSF56784">
    <property type="entry name" value="HAD-like"/>
    <property type="match status" value="1"/>
</dbReference>
<gene>
    <name evidence="1" type="ORF">CPEL01642_LOCUS12445</name>
</gene>
<dbReference type="InterPro" id="IPR023214">
    <property type="entry name" value="HAD_sf"/>
</dbReference>
<dbReference type="GO" id="GO:0003993">
    <property type="term" value="F:acid phosphatase activity"/>
    <property type="evidence" value="ECO:0007669"/>
    <property type="project" value="TreeGrafter"/>
</dbReference>
<dbReference type="PANTHER" id="PTHR17901">
    <property type="entry name" value="MAGNESIUM-DEPENDENT PHOSPHATASE 1 MDP1"/>
    <property type="match status" value="1"/>
</dbReference>
<protein>
    <recommendedName>
        <fullName evidence="2">Magnesium-dependent phosphatase-1</fullName>
    </recommendedName>
</protein>
<evidence type="ECO:0000313" key="1">
    <source>
        <dbReference type="EMBL" id="CAD8609067.1"/>
    </source>
</evidence>
<dbReference type="AlphaFoldDB" id="A0A7S0Q3I5"/>
<name>A0A7S0Q3I5_9EUKA</name>
<dbReference type="Gene3D" id="3.40.50.1000">
    <property type="entry name" value="HAD superfamily/HAD-like"/>
    <property type="match status" value="1"/>
</dbReference>